<dbReference type="VEuPathDB" id="FungiDB:PEXP_081600"/>
<feature type="compositionally biased region" description="Low complexity" evidence="1">
    <location>
        <begin position="224"/>
        <end position="235"/>
    </location>
</feature>
<gene>
    <name evidence="2" type="ORF">PEX2_044870</name>
</gene>
<keyword evidence="3" id="KW-1185">Reference proteome</keyword>
<dbReference type="RefSeq" id="XP_016603464.1">
    <property type="nucleotide sequence ID" value="XM_016741762.1"/>
</dbReference>
<feature type="compositionally biased region" description="Polar residues" evidence="1">
    <location>
        <begin position="406"/>
        <end position="420"/>
    </location>
</feature>
<dbReference type="GeneID" id="27677181"/>
<evidence type="ECO:0000313" key="2">
    <source>
        <dbReference type="EMBL" id="KGO62964.1"/>
    </source>
</evidence>
<proteinExistence type="predicted"/>
<dbReference type="Proteomes" id="UP000030143">
    <property type="component" value="Unassembled WGS sequence"/>
</dbReference>
<evidence type="ECO:0000313" key="3">
    <source>
        <dbReference type="Proteomes" id="UP000030143"/>
    </source>
</evidence>
<feature type="compositionally biased region" description="Polar residues" evidence="1">
    <location>
        <begin position="383"/>
        <end position="397"/>
    </location>
</feature>
<name>A0A0A2K5F1_PENEN</name>
<protein>
    <submittedName>
        <fullName evidence="2">Uncharacterized protein</fullName>
    </submittedName>
</protein>
<feature type="region of interest" description="Disordered" evidence="1">
    <location>
        <begin position="383"/>
        <end position="421"/>
    </location>
</feature>
<feature type="region of interest" description="Disordered" evidence="1">
    <location>
        <begin position="179"/>
        <end position="267"/>
    </location>
</feature>
<organism evidence="2 3">
    <name type="scientific">Penicillium expansum</name>
    <name type="common">Blue mold rot fungus</name>
    <dbReference type="NCBI Taxonomy" id="27334"/>
    <lineage>
        <taxon>Eukaryota</taxon>
        <taxon>Fungi</taxon>
        <taxon>Dikarya</taxon>
        <taxon>Ascomycota</taxon>
        <taxon>Pezizomycotina</taxon>
        <taxon>Eurotiomycetes</taxon>
        <taxon>Eurotiomycetidae</taxon>
        <taxon>Eurotiales</taxon>
        <taxon>Aspergillaceae</taxon>
        <taxon>Penicillium</taxon>
    </lineage>
</organism>
<reference evidence="2 3" key="1">
    <citation type="journal article" date="2015" name="Mol. Plant Microbe Interact.">
        <title>Genome, transcriptome, and functional analyses of Penicillium expansum provide new insights into secondary metabolism and pathogenicity.</title>
        <authorList>
            <person name="Ballester A.R."/>
            <person name="Marcet-Houben M."/>
            <person name="Levin E."/>
            <person name="Sela N."/>
            <person name="Selma-Lazaro C."/>
            <person name="Carmona L."/>
            <person name="Wisniewski M."/>
            <person name="Droby S."/>
            <person name="Gonzalez-Candelas L."/>
            <person name="Gabaldon T."/>
        </authorList>
    </citation>
    <scope>NUCLEOTIDE SEQUENCE [LARGE SCALE GENOMIC DNA]</scope>
    <source>
        <strain evidence="2 3">MD-8</strain>
    </source>
</reference>
<evidence type="ECO:0000256" key="1">
    <source>
        <dbReference type="SAM" id="MobiDB-lite"/>
    </source>
</evidence>
<dbReference type="EMBL" id="JQFZ01000018">
    <property type="protein sequence ID" value="KGO62964.1"/>
    <property type="molecule type" value="Genomic_DNA"/>
</dbReference>
<sequence>MTSKSIVQASSEPNVELKSYISLDRSLHDAREIYESFASIVESSRPLPANFSGSLFYFQVQNRIAKFFSNPRPRLVEPEDYFDTPLEWTDVLRESLAPESFKHARDDLYHCCVQGKWIEVTENDRSEILCGVLEGLMDSLTRMSESRQRQKFQNHFDETFEFVQKLNADMAKTKQLIQEANNTQNGDTGDRDSYDLLDLNPPPSRDRLRISDKNLGPTPPSISPPLSTTPETLPTDAGRKPDTAENQTNISASDGIVPSESEISNKNTGNFARNMEADTLSVVCEIPSTSNKETSRQPPSTVNKTFRPIVSAISKVAVSQTPVDVNKVTGSQTPAAFNKQAISQSPRAVNKFAVDQPTNNVVSQALNTVSKITVGQAPTTANKATVNKPTKNATNHTPRAAKKGGISNNKAASQTPSTTKRVAAIKPAKNAVNNGVVGQPASRTLAQTPRVVHQDYISQAINNAEKQTPRTGATFQTSGAVDKVAAPQQAPSTILEDFVNQNSENVHKEASGQTTIIDKQRGNDVITNKRTSHVAIGTVDGYSMYTNDVTTQSTNKDTPNAVDKAVVGDDEDVESVGSDIPYDVNSHLTSNLNTAVAQFEAIRRGDVSVQLSAQARREALVARYSQPLRGSKSYTSREIEEAPGFIQHVLEQGYSHQELEEGYNWIFCPNYPRTSAGLLRKFIDGRKRKLDLTMSQSQDSAKRLKGPDSAKPPSPSPSEWSTQ</sequence>
<feature type="region of interest" description="Disordered" evidence="1">
    <location>
        <begin position="690"/>
        <end position="723"/>
    </location>
</feature>
<dbReference type="AlphaFoldDB" id="A0A0A2K5F1"/>
<comment type="caution">
    <text evidence="2">The sequence shown here is derived from an EMBL/GenBank/DDBJ whole genome shotgun (WGS) entry which is preliminary data.</text>
</comment>
<accession>A0A0A2K5F1</accession>
<dbReference type="HOGENOM" id="CLU_382668_0_0_1"/>